<dbReference type="Proteomes" id="UP000032352">
    <property type="component" value="Chromosome"/>
</dbReference>
<dbReference type="EMBL" id="CP059733">
    <property type="protein sequence ID" value="WDE07946.1"/>
    <property type="molecule type" value="Genomic_DNA"/>
</dbReference>
<dbReference type="AlphaFoldDB" id="A0AAE9Z720"/>
<organism evidence="2 3">
    <name type="scientific">Thalassomonas viridans</name>
    <dbReference type="NCBI Taxonomy" id="137584"/>
    <lineage>
        <taxon>Bacteria</taxon>
        <taxon>Pseudomonadati</taxon>
        <taxon>Pseudomonadota</taxon>
        <taxon>Gammaproteobacteria</taxon>
        <taxon>Alteromonadales</taxon>
        <taxon>Colwelliaceae</taxon>
        <taxon>Thalassomonas</taxon>
    </lineage>
</organism>
<evidence type="ECO:0000256" key="1">
    <source>
        <dbReference type="SAM" id="Phobius"/>
    </source>
</evidence>
<proteinExistence type="predicted"/>
<dbReference type="RefSeq" id="WP_152647196.1">
    <property type="nucleotide sequence ID" value="NZ_CP059733.1"/>
</dbReference>
<evidence type="ECO:0000313" key="3">
    <source>
        <dbReference type="Proteomes" id="UP000032352"/>
    </source>
</evidence>
<sequence length="217" mass="24020">MNMYYLDELQHSGIIWLSLALTVISAFYSRRLWLAPLAVTLALAFLYGHLTLVGMGVLIVGFGATKGQAFLSGKLKILVQALVVVWCVALAAHLLPGFNNLHVLDQVNTGPQSLPFTLYLNLDKPMLFFALLLMLPGMVRQQVIPAGVFQSGANGQHFSVTGKAKPLSVITGGVGLIFITAFWLELILLELSLPNWWWLFAVNMLHLLFFTYPMAKF</sequence>
<protein>
    <submittedName>
        <fullName evidence="2">Uncharacterized protein</fullName>
    </submittedName>
</protein>
<feature type="transmembrane region" description="Helical" evidence="1">
    <location>
        <begin position="41"/>
        <end position="65"/>
    </location>
</feature>
<keyword evidence="1" id="KW-1133">Transmembrane helix</keyword>
<feature type="transmembrane region" description="Helical" evidence="1">
    <location>
        <begin position="167"/>
        <end position="184"/>
    </location>
</feature>
<gene>
    <name evidence="2" type="ORF">SG34_014270</name>
</gene>
<feature type="transmembrane region" description="Helical" evidence="1">
    <location>
        <begin position="12"/>
        <end position="29"/>
    </location>
</feature>
<keyword evidence="3" id="KW-1185">Reference proteome</keyword>
<reference evidence="2 3" key="2">
    <citation type="journal article" date="2022" name="Mar. Drugs">
        <title>Bioassay-Guided Fractionation Leads to the Detection of Cholic Acid Generated by the Rare Thalassomonas sp.</title>
        <authorList>
            <person name="Pheiffer F."/>
            <person name="Schneider Y.K."/>
            <person name="Hansen E.H."/>
            <person name="Andersen J.H."/>
            <person name="Isaksson J."/>
            <person name="Busche T."/>
            <person name="R C."/>
            <person name="Kalinowski J."/>
            <person name="Zyl L.V."/>
            <person name="Trindade M."/>
        </authorList>
    </citation>
    <scope>NUCLEOTIDE SEQUENCE [LARGE SCALE GENOMIC DNA]</scope>
    <source>
        <strain evidence="2 3">XOM25</strain>
    </source>
</reference>
<feature type="transmembrane region" description="Helical" evidence="1">
    <location>
        <begin position="77"/>
        <end position="96"/>
    </location>
</feature>
<reference evidence="2 3" key="1">
    <citation type="journal article" date="2015" name="Genome Announc.">
        <title>Draft Genome Sequences of Marine Isolates of Thalassomonas viridans and Thalassomonas actiniarum.</title>
        <authorList>
            <person name="Olonade I."/>
            <person name="van Zyl L.J."/>
            <person name="Trindade M."/>
        </authorList>
    </citation>
    <scope>NUCLEOTIDE SEQUENCE [LARGE SCALE GENOMIC DNA]</scope>
    <source>
        <strain evidence="2 3">XOM25</strain>
    </source>
</reference>
<dbReference type="KEGG" id="tvd:SG34_014270"/>
<evidence type="ECO:0000313" key="2">
    <source>
        <dbReference type="EMBL" id="WDE07946.1"/>
    </source>
</evidence>
<keyword evidence="1" id="KW-0472">Membrane</keyword>
<feature type="transmembrane region" description="Helical" evidence="1">
    <location>
        <begin position="196"/>
        <end position="215"/>
    </location>
</feature>
<keyword evidence="1" id="KW-0812">Transmembrane</keyword>
<accession>A0AAE9Z720</accession>
<name>A0AAE9Z720_9GAMM</name>